<dbReference type="Proteomes" id="UP000241436">
    <property type="component" value="Unassembled WGS sequence"/>
</dbReference>
<keyword evidence="8" id="KW-0408">Iron</keyword>
<feature type="domain" description="Cytochrome b/b6 C-terminal region profile" evidence="11">
    <location>
        <begin position="20"/>
        <end position="136"/>
    </location>
</feature>
<evidence type="ECO:0000256" key="2">
    <source>
        <dbReference type="ARBA" id="ARBA00022448"/>
    </source>
</evidence>
<evidence type="ECO:0000256" key="7">
    <source>
        <dbReference type="ARBA" id="ARBA00022989"/>
    </source>
</evidence>
<protein>
    <submittedName>
        <fullName evidence="12">Cytochrome C</fullName>
    </submittedName>
</protein>
<name>A0A2T4U1A4_9BACT</name>
<keyword evidence="9 10" id="KW-0472">Membrane</keyword>
<keyword evidence="3" id="KW-0349">Heme</keyword>
<organism evidence="12 13">
    <name type="scientific">Candidatus Methylomirabilis limnetica</name>
    <dbReference type="NCBI Taxonomy" id="2033718"/>
    <lineage>
        <taxon>Bacteria</taxon>
        <taxon>Candidatus Methylomirabilota</taxon>
        <taxon>Candidatus Methylomirabilia</taxon>
        <taxon>Candidatus Methylomirabilales</taxon>
        <taxon>Candidatus Methylomirabilaceae</taxon>
        <taxon>Candidatus Methylomirabilis</taxon>
    </lineage>
</organism>
<keyword evidence="4 10" id="KW-0812">Transmembrane</keyword>
<evidence type="ECO:0000313" key="13">
    <source>
        <dbReference type="Proteomes" id="UP000241436"/>
    </source>
</evidence>
<evidence type="ECO:0000256" key="4">
    <source>
        <dbReference type="ARBA" id="ARBA00022692"/>
    </source>
</evidence>
<dbReference type="SUPFAM" id="SSF81648">
    <property type="entry name" value="a domain/subunit of cytochrome bc1 complex (Ubiquinol-cytochrome c reductase)"/>
    <property type="match status" value="1"/>
</dbReference>
<dbReference type="Gene3D" id="1.20.810.10">
    <property type="entry name" value="Cytochrome Bc1 Complex, Chain C"/>
    <property type="match status" value="1"/>
</dbReference>
<keyword evidence="2" id="KW-0813">Transport</keyword>
<dbReference type="GO" id="GO:0009055">
    <property type="term" value="F:electron transfer activity"/>
    <property type="evidence" value="ECO:0007669"/>
    <property type="project" value="InterPro"/>
</dbReference>
<dbReference type="GO" id="GO:0016020">
    <property type="term" value="C:membrane"/>
    <property type="evidence" value="ECO:0007669"/>
    <property type="project" value="UniProtKB-SubCell"/>
</dbReference>
<feature type="transmembrane region" description="Helical" evidence="10">
    <location>
        <begin position="133"/>
        <end position="152"/>
    </location>
</feature>
<accession>A0A2T4U1A4</accession>
<keyword evidence="6" id="KW-0249">Electron transport</keyword>
<comment type="caution">
    <text evidence="12">The sequence shown here is derived from an EMBL/GenBank/DDBJ whole genome shotgun (WGS) entry which is preliminary data.</text>
</comment>
<dbReference type="InterPro" id="IPR005798">
    <property type="entry name" value="Cyt_b/b6_C"/>
</dbReference>
<feature type="transmembrane region" description="Helical" evidence="10">
    <location>
        <begin position="39"/>
        <end position="56"/>
    </location>
</feature>
<dbReference type="InterPro" id="IPR027387">
    <property type="entry name" value="Cytb/b6-like_sf"/>
</dbReference>
<dbReference type="GO" id="GO:0016491">
    <property type="term" value="F:oxidoreductase activity"/>
    <property type="evidence" value="ECO:0007669"/>
    <property type="project" value="InterPro"/>
</dbReference>
<keyword evidence="5" id="KW-0479">Metal-binding</keyword>
<evidence type="ECO:0000256" key="9">
    <source>
        <dbReference type="ARBA" id="ARBA00023136"/>
    </source>
</evidence>
<evidence type="ECO:0000259" key="11">
    <source>
        <dbReference type="PROSITE" id="PS51003"/>
    </source>
</evidence>
<dbReference type="Pfam" id="PF00032">
    <property type="entry name" value="Cytochrom_B_C"/>
    <property type="match status" value="1"/>
</dbReference>
<reference evidence="13" key="2">
    <citation type="journal article" date="2018" name="Environ. Microbiol.">
        <title>Bloom of a denitrifying methanotroph, 'Candidatus Methylomirabilis limnetica', in a deep stratified lake.</title>
        <authorList>
            <person name="Graf J.S."/>
            <person name="Mayr M.J."/>
            <person name="Marchant H.K."/>
            <person name="Tienken D."/>
            <person name="Hach P.F."/>
            <person name="Brand A."/>
            <person name="Schubert C.J."/>
            <person name="Kuypers M.M."/>
            <person name="Milucka J."/>
        </authorList>
    </citation>
    <scope>NUCLEOTIDE SEQUENCE [LARGE SCALE GENOMIC DNA]</scope>
    <source>
        <strain evidence="13">Zug</strain>
    </source>
</reference>
<dbReference type="PROSITE" id="PS51003">
    <property type="entry name" value="CYTB_CTER"/>
    <property type="match status" value="1"/>
</dbReference>
<keyword evidence="7 10" id="KW-1133">Transmembrane helix</keyword>
<evidence type="ECO:0000313" key="12">
    <source>
        <dbReference type="EMBL" id="PTL37144.1"/>
    </source>
</evidence>
<proteinExistence type="predicted"/>
<feature type="transmembrane region" description="Helical" evidence="10">
    <location>
        <begin position="92"/>
        <end position="112"/>
    </location>
</feature>
<evidence type="ECO:0000256" key="8">
    <source>
        <dbReference type="ARBA" id="ARBA00023004"/>
    </source>
</evidence>
<dbReference type="InterPro" id="IPR036150">
    <property type="entry name" value="Cyt_b/b6_C_sf"/>
</dbReference>
<reference evidence="12 13" key="1">
    <citation type="submission" date="2017-09" db="EMBL/GenBank/DDBJ databases">
        <title>Bloom of a denitrifying methanotroph, Candidatus Methylomirabilis limnetica, in a deep stratified lake.</title>
        <authorList>
            <person name="Graf J.S."/>
            <person name="Marchant H.K."/>
            <person name="Tienken D."/>
            <person name="Hach P.F."/>
            <person name="Brand A."/>
            <person name="Schubert C.J."/>
            <person name="Kuypers M.M."/>
            <person name="Milucka J."/>
        </authorList>
    </citation>
    <scope>NUCLEOTIDE SEQUENCE [LARGE SCALE GENOMIC DNA]</scope>
    <source>
        <strain evidence="12 13">Zug</strain>
    </source>
</reference>
<evidence type="ECO:0000256" key="6">
    <source>
        <dbReference type="ARBA" id="ARBA00022982"/>
    </source>
</evidence>
<keyword evidence="13" id="KW-1185">Reference proteome</keyword>
<evidence type="ECO:0000256" key="10">
    <source>
        <dbReference type="SAM" id="Phobius"/>
    </source>
</evidence>
<dbReference type="AlphaFoldDB" id="A0A2T4U1A4"/>
<evidence type="ECO:0000256" key="5">
    <source>
        <dbReference type="ARBA" id="ARBA00022723"/>
    </source>
</evidence>
<dbReference type="RefSeq" id="WP_107561049.1">
    <property type="nucleotide sequence ID" value="NZ_NVQC01000008.1"/>
</dbReference>
<comment type="subcellular location">
    <subcellularLocation>
        <location evidence="1">Membrane</location>
        <topology evidence="1">Multi-pass membrane protein</topology>
    </subcellularLocation>
</comment>
<evidence type="ECO:0000256" key="1">
    <source>
        <dbReference type="ARBA" id="ARBA00004141"/>
    </source>
</evidence>
<feature type="transmembrane region" description="Helical" evidence="10">
    <location>
        <begin position="193"/>
        <end position="217"/>
    </location>
</feature>
<evidence type="ECO:0000256" key="3">
    <source>
        <dbReference type="ARBA" id="ARBA00022617"/>
    </source>
</evidence>
<dbReference type="GO" id="GO:0046872">
    <property type="term" value="F:metal ion binding"/>
    <property type="evidence" value="ECO:0007669"/>
    <property type="project" value="UniProtKB-KW"/>
</dbReference>
<sequence length="269" mass="30932">MAETKQDTEAKPAVRSADTREPAVADRVHVWPYLVRNEFIASIIVMVILTVWSITIDAPLEEAANPTQTPNPSKAPWYFLGLQELLVYFDPWFAGVVLPSLIIVGLMVIPYVDINPKGNGYYTFRERPFAISTFLFGFLFLWVSLIITGVFFRGPGWNLFWPWEAWDPHLVVAITNIDLSAWGPFKWMGNPKIFGVEMIGFVLIFLYFSTAVVFYYLKRDMSDAIRQLGPMRYGIVAFLFLTMMSLPIKIILRLAFNIKNVWVTPWFNI</sequence>
<dbReference type="OrthoDB" id="5398501at2"/>
<gene>
    <name evidence="12" type="ORF">CLG94_01020</name>
</gene>
<dbReference type="EMBL" id="NVQC01000008">
    <property type="protein sequence ID" value="PTL37144.1"/>
    <property type="molecule type" value="Genomic_DNA"/>
</dbReference>
<feature type="transmembrane region" description="Helical" evidence="10">
    <location>
        <begin position="233"/>
        <end position="256"/>
    </location>
</feature>